<proteinExistence type="predicted"/>
<name>A0A0C2MW29_THEKT</name>
<protein>
    <submittedName>
        <fullName evidence="1">Uncharacterized protein</fullName>
    </submittedName>
</protein>
<evidence type="ECO:0000313" key="2">
    <source>
        <dbReference type="Proteomes" id="UP000031668"/>
    </source>
</evidence>
<sequence>MGENWRWTIHLICTKEIFFYPYKSDQLNLITGGPDQKDNALWHLIRVINNSNAGVVTNGSIRSFMGLTEYTETSDGKIMPMSRTLPFDVVEVHAIVGGNQLHR</sequence>
<organism evidence="1 2">
    <name type="scientific">Thelohanellus kitauei</name>
    <name type="common">Myxosporean</name>
    <dbReference type="NCBI Taxonomy" id="669202"/>
    <lineage>
        <taxon>Eukaryota</taxon>
        <taxon>Metazoa</taxon>
        <taxon>Cnidaria</taxon>
        <taxon>Myxozoa</taxon>
        <taxon>Myxosporea</taxon>
        <taxon>Bivalvulida</taxon>
        <taxon>Platysporina</taxon>
        <taxon>Myxobolidae</taxon>
        <taxon>Thelohanellus</taxon>
    </lineage>
</organism>
<reference evidence="1 2" key="1">
    <citation type="journal article" date="2014" name="Genome Biol. Evol.">
        <title>The genome of the myxosporean Thelohanellus kitauei shows adaptations to nutrient acquisition within its fish host.</title>
        <authorList>
            <person name="Yang Y."/>
            <person name="Xiong J."/>
            <person name="Zhou Z."/>
            <person name="Huo F."/>
            <person name="Miao W."/>
            <person name="Ran C."/>
            <person name="Liu Y."/>
            <person name="Zhang J."/>
            <person name="Feng J."/>
            <person name="Wang M."/>
            <person name="Wang M."/>
            <person name="Wang L."/>
            <person name="Yao B."/>
        </authorList>
    </citation>
    <scope>NUCLEOTIDE SEQUENCE [LARGE SCALE GENOMIC DNA]</scope>
    <source>
        <strain evidence="1">Wuqing</strain>
    </source>
</reference>
<accession>A0A0C2MW29</accession>
<comment type="caution">
    <text evidence="1">The sequence shown here is derived from an EMBL/GenBank/DDBJ whole genome shotgun (WGS) entry which is preliminary data.</text>
</comment>
<dbReference type="AlphaFoldDB" id="A0A0C2MW29"/>
<gene>
    <name evidence="1" type="ORF">RF11_06838</name>
</gene>
<keyword evidence="2" id="KW-1185">Reference proteome</keyword>
<dbReference type="Proteomes" id="UP000031668">
    <property type="component" value="Unassembled WGS sequence"/>
</dbReference>
<evidence type="ECO:0000313" key="1">
    <source>
        <dbReference type="EMBL" id="KII68390.1"/>
    </source>
</evidence>
<dbReference type="EMBL" id="JWZT01002870">
    <property type="protein sequence ID" value="KII68390.1"/>
    <property type="molecule type" value="Genomic_DNA"/>
</dbReference>